<dbReference type="PATRIC" id="fig|1445510.3.peg.5123"/>
<sequence length="519" mass="60469">MVFKGFLSGNKRQSIYLGAPEAEAETSSQSRVNLMDVYEDYHNLMEQLSYEKFIIIGRKGSGKSAFAEYVYLLAQENPNLFCEFIRKDKVSLEHLVHLGDEAGYTIKGEQLFKWLIYTNIIKLFAFNEAAMESKEYELLRQFVKKNSGFIDIDKNQVNELVRKHGFEVNVEPLRRFIKSKLSGLFEFKESRAPFYKLLPHLEEVIVKVLKSRIEKDNTNSYAIFFDDLDIGFNINNQETVDNVVELIRTCKSINNEIFGKNNIQAKAYVLIRDDFEKFISSKYADTAKIFSSYSAFIRWYQDEIYRNGEESDLNIKKFINKRIRNALENQAVVCNEEDPWYCLVDKTNDNTNKSSFKHLLDHTLYRPRDLLLMFSPLENGTYPLPLGRNELKSLIEQYSENLVKELKNELSSFYTESEIEQLFVALAEISKESGFGDDAGLDYERAKEIIQDCIKTDNPSKILDDLFDRSMIGAKEPSGPYKYKCREPIGSAAQYRLRYQYKILLQYAIRDYVSGRRYA</sequence>
<dbReference type="AlphaFoldDB" id="A0A0C5VSJ6"/>
<name>A0A0C5VSJ6_9GAMM</name>
<accession>A0A0C5VSJ6</accession>
<protein>
    <submittedName>
        <fullName evidence="1">Uncharacterized protein</fullName>
    </submittedName>
</protein>
<dbReference type="Proteomes" id="UP000032266">
    <property type="component" value="Chromosome"/>
</dbReference>
<organism evidence="1 2">
    <name type="scientific">Gynuella sunshinyii YC6258</name>
    <dbReference type="NCBI Taxonomy" id="1445510"/>
    <lineage>
        <taxon>Bacteria</taxon>
        <taxon>Pseudomonadati</taxon>
        <taxon>Pseudomonadota</taxon>
        <taxon>Gammaproteobacteria</taxon>
        <taxon>Oceanospirillales</taxon>
        <taxon>Saccharospirillaceae</taxon>
        <taxon>Gynuella</taxon>
    </lineage>
</organism>
<keyword evidence="2" id="KW-1185">Reference proteome</keyword>
<dbReference type="NCBIfam" id="NF047389">
    <property type="entry name" value="ATPase_Sll1717"/>
    <property type="match status" value="1"/>
</dbReference>
<dbReference type="RefSeq" id="WP_044618993.1">
    <property type="nucleotide sequence ID" value="NZ_CP007142.1"/>
</dbReference>
<reference evidence="1 2" key="1">
    <citation type="submission" date="2014-01" db="EMBL/GenBank/DDBJ databases">
        <title>Full genme sequencing of cellulolytic bacterium Gynuella sunshinyii YC6258T gen. nov., sp. nov.</title>
        <authorList>
            <person name="Khan H."/>
            <person name="Chung E.J."/>
            <person name="Chung Y.R."/>
        </authorList>
    </citation>
    <scope>NUCLEOTIDE SEQUENCE [LARGE SCALE GENOMIC DNA]</scope>
    <source>
        <strain evidence="1 2">YC6258</strain>
    </source>
</reference>
<proteinExistence type="predicted"/>
<evidence type="ECO:0000313" key="1">
    <source>
        <dbReference type="EMBL" id="AJQ97191.1"/>
    </source>
</evidence>
<dbReference type="HOGENOM" id="CLU_534997_0_0_6"/>
<dbReference type="EMBL" id="CP007142">
    <property type="protein sequence ID" value="AJQ97191.1"/>
    <property type="molecule type" value="Genomic_DNA"/>
</dbReference>
<dbReference type="OrthoDB" id="5180013at2"/>
<gene>
    <name evidence="1" type="ORF">YC6258_05161</name>
</gene>
<dbReference type="STRING" id="1445510.YC6258_05161"/>
<dbReference type="InterPro" id="IPR059206">
    <property type="entry name" value="Sll1717-like"/>
</dbReference>
<evidence type="ECO:0000313" key="2">
    <source>
        <dbReference type="Proteomes" id="UP000032266"/>
    </source>
</evidence>
<dbReference type="KEGG" id="gsn:YC6258_05161"/>